<organism evidence="3 4">
    <name type="scientific">Emticicia oligotrophica (strain DSM 17448 / CIP 109782 / MTCC 6937 / GPTSA100-15)</name>
    <dbReference type="NCBI Taxonomy" id="929562"/>
    <lineage>
        <taxon>Bacteria</taxon>
        <taxon>Pseudomonadati</taxon>
        <taxon>Bacteroidota</taxon>
        <taxon>Cytophagia</taxon>
        <taxon>Cytophagales</taxon>
        <taxon>Leadbetterellaceae</taxon>
        <taxon>Emticicia</taxon>
    </lineage>
</organism>
<feature type="signal peptide" evidence="1">
    <location>
        <begin position="1"/>
        <end position="19"/>
    </location>
</feature>
<proteinExistence type="predicted"/>
<protein>
    <submittedName>
        <fullName evidence="3">Rhodanese-like protein</fullName>
    </submittedName>
</protein>
<dbReference type="EMBL" id="CP002961">
    <property type="protein sequence ID" value="AFK03530.1"/>
    <property type="molecule type" value="Genomic_DNA"/>
</dbReference>
<dbReference type="SMART" id="SM00450">
    <property type="entry name" value="RHOD"/>
    <property type="match status" value="1"/>
</dbReference>
<sequence>MNRISFLILLMFFSKTTHAQIKNKAFDSLLNVMVTKAVPTVGCEEIKKMKTVVFLDTREKKEYEVSHLKDARWVGFDTFSLKNVASIPKDANIVVYCSIGVRSGKIGEKLMQAGYKNVHNFYGSIFEWVNQGNPVYDMSGKQTNKIHAYNWKWGVWCNKGEKVYN</sequence>
<keyword evidence="1" id="KW-0732">Signal</keyword>
<evidence type="ECO:0000256" key="1">
    <source>
        <dbReference type="SAM" id="SignalP"/>
    </source>
</evidence>
<dbReference type="PANTHER" id="PTHR43031">
    <property type="entry name" value="FAD-DEPENDENT OXIDOREDUCTASE"/>
    <property type="match status" value="1"/>
</dbReference>
<feature type="domain" description="Rhodanese" evidence="2">
    <location>
        <begin position="48"/>
        <end position="137"/>
    </location>
</feature>
<dbReference type="PANTHER" id="PTHR43031:SF1">
    <property type="entry name" value="PYRIDINE NUCLEOTIDE-DISULPHIDE OXIDOREDUCTASE"/>
    <property type="match status" value="1"/>
</dbReference>
<gene>
    <name evidence="3" type="ordered locus">Emtol_2394</name>
</gene>
<evidence type="ECO:0000259" key="2">
    <source>
        <dbReference type="PROSITE" id="PS50206"/>
    </source>
</evidence>
<dbReference type="Pfam" id="PF00581">
    <property type="entry name" value="Rhodanese"/>
    <property type="match status" value="1"/>
</dbReference>
<dbReference type="PROSITE" id="PS50206">
    <property type="entry name" value="RHODANESE_3"/>
    <property type="match status" value="1"/>
</dbReference>
<dbReference type="InterPro" id="IPR036873">
    <property type="entry name" value="Rhodanese-like_dom_sf"/>
</dbReference>
<dbReference type="RefSeq" id="WP_015029227.1">
    <property type="nucleotide sequence ID" value="NC_018748.1"/>
</dbReference>
<feature type="chain" id="PRO_5045433815" evidence="1">
    <location>
        <begin position="20"/>
        <end position="165"/>
    </location>
</feature>
<dbReference type="NCBIfam" id="NF045521">
    <property type="entry name" value="rhoda_near_glyco"/>
    <property type="match status" value="1"/>
</dbReference>
<reference evidence="3 4" key="1">
    <citation type="submission" date="2011-07" db="EMBL/GenBank/DDBJ databases">
        <title>The complete genome of chromosome of Emticicia oligotrophica DSM 17448.</title>
        <authorList>
            <consortium name="US DOE Joint Genome Institute (JGI-PGF)"/>
            <person name="Lucas S."/>
            <person name="Han J."/>
            <person name="Lapidus A."/>
            <person name="Bruce D."/>
            <person name="Goodwin L."/>
            <person name="Pitluck S."/>
            <person name="Peters L."/>
            <person name="Kyrpides N."/>
            <person name="Mavromatis K."/>
            <person name="Ivanova N."/>
            <person name="Ovchinnikova G."/>
            <person name="Teshima H."/>
            <person name="Detter J.C."/>
            <person name="Tapia R."/>
            <person name="Han C."/>
            <person name="Land M."/>
            <person name="Hauser L."/>
            <person name="Markowitz V."/>
            <person name="Cheng J.-F."/>
            <person name="Hugenholtz P."/>
            <person name="Woyke T."/>
            <person name="Wu D."/>
            <person name="Tindall B."/>
            <person name="Pomrenke H."/>
            <person name="Brambilla E."/>
            <person name="Klenk H.-P."/>
            <person name="Eisen J.A."/>
        </authorList>
    </citation>
    <scope>NUCLEOTIDE SEQUENCE [LARGE SCALE GENOMIC DNA]</scope>
    <source>
        <strain evidence="3 4">DSM 17448</strain>
    </source>
</reference>
<name>A0ABM5N2J1_EMTOG</name>
<dbReference type="Proteomes" id="UP000002875">
    <property type="component" value="Chromosome"/>
</dbReference>
<accession>A0ABM5N2J1</accession>
<dbReference type="InterPro" id="IPR050229">
    <property type="entry name" value="GlpE_sulfurtransferase"/>
</dbReference>
<dbReference type="InterPro" id="IPR001763">
    <property type="entry name" value="Rhodanese-like_dom"/>
</dbReference>
<evidence type="ECO:0000313" key="3">
    <source>
        <dbReference type="EMBL" id="AFK03530.1"/>
    </source>
</evidence>
<dbReference type="Gene3D" id="3.40.250.10">
    <property type="entry name" value="Rhodanese-like domain"/>
    <property type="match status" value="1"/>
</dbReference>
<dbReference type="SUPFAM" id="SSF52821">
    <property type="entry name" value="Rhodanese/Cell cycle control phosphatase"/>
    <property type="match status" value="1"/>
</dbReference>
<keyword evidence="4" id="KW-1185">Reference proteome</keyword>
<dbReference type="CDD" id="cd00158">
    <property type="entry name" value="RHOD"/>
    <property type="match status" value="1"/>
</dbReference>
<evidence type="ECO:0000313" key="4">
    <source>
        <dbReference type="Proteomes" id="UP000002875"/>
    </source>
</evidence>